<dbReference type="InterPro" id="IPR051314">
    <property type="entry name" value="AAA_ATPase_RarA/MGS1/WRNIP1"/>
</dbReference>
<dbReference type="PANTHER" id="PTHR13779:SF7">
    <property type="entry name" value="ATPASE WRNIP1"/>
    <property type="match status" value="1"/>
</dbReference>
<dbReference type="InterPro" id="IPR027417">
    <property type="entry name" value="P-loop_NTPase"/>
</dbReference>
<dbReference type="InterPro" id="IPR021886">
    <property type="entry name" value="MgsA_C"/>
</dbReference>
<evidence type="ECO:0000313" key="7">
    <source>
        <dbReference type="EMBL" id="MFD2833494.1"/>
    </source>
</evidence>
<evidence type="ECO:0000256" key="4">
    <source>
        <dbReference type="ARBA" id="ARBA00022741"/>
    </source>
</evidence>
<dbReference type="InterPro" id="IPR008921">
    <property type="entry name" value="DNA_pol3_clamp-load_cplx_C"/>
</dbReference>
<organism evidence="7 8">
    <name type="scientific">Christiangramia antarctica</name>
    <dbReference type="NCBI Taxonomy" id="2058158"/>
    <lineage>
        <taxon>Bacteria</taxon>
        <taxon>Pseudomonadati</taxon>
        <taxon>Bacteroidota</taxon>
        <taxon>Flavobacteriia</taxon>
        <taxon>Flavobacteriales</taxon>
        <taxon>Flavobacteriaceae</taxon>
        <taxon>Christiangramia</taxon>
    </lineage>
</organism>
<dbReference type="SUPFAM" id="SSF52540">
    <property type="entry name" value="P-loop containing nucleoside triphosphate hydrolases"/>
    <property type="match status" value="1"/>
</dbReference>
<evidence type="ECO:0000256" key="3">
    <source>
        <dbReference type="ARBA" id="ARBA00020776"/>
    </source>
</evidence>
<dbReference type="Pfam" id="PF00004">
    <property type="entry name" value="AAA"/>
    <property type="match status" value="1"/>
</dbReference>
<keyword evidence="5" id="KW-0067">ATP-binding</keyword>
<dbReference type="CDD" id="cd00009">
    <property type="entry name" value="AAA"/>
    <property type="match status" value="1"/>
</dbReference>
<accession>A0ABW5X506</accession>
<dbReference type="Gene3D" id="1.10.8.60">
    <property type="match status" value="1"/>
</dbReference>
<dbReference type="Pfam" id="PF16193">
    <property type="entry name" value="AAA_assoc_2"/>
    <property type="match status" value="1"/>
</dbReference>
<dbReference type="EMBL" id="JBHUOJ010000020">
    <property type="protein sequence ID" value="MFD2833494.1"/>
    <property type="molecule type" value="Genomic_DNA"/>
</dbReference>
<gene>
    <name evidence="7" type="ORF">ACFSYS_09365</name>
</gene>
<evidence type="ECO:0000256" key="1">
    <source>
        <dbReference type="ARBA" id="ARBA00002393"/>
    </source>
</evidence>
<dbReference type="Gene3D" id="3.40.50.300">
    <property type="entry name" value="P-loop containing nucleotide triphosphate hydrolases"/>
    <property type="match status" value="1"/>
</dbReference>
<evidence type="ECO:0000259" key="6">
    <source>
        <dbReference type="SMART" id="SM00382"/>
    </source>
</evidence>
<dbReference type="PANTHER" id="PTHR13779">
    <property type="entry name" value="WERNER HELICASE-INTERACTING PROTEIN 1 FAMILY MEMBER"/>
    <property type="match status" value="1"/>
</dbReference>
<keyword evidence="8" id="KW-1185">Reference proteome</keyword>
<proteinExistence type="inferred from homology"/>
<dbReference type="SMART" id="SM00382">
    <property type="entry name" value="AAA"/>
    <property type="match status" value="1"/>
</dbReference>
<dbReference type="Gene3D" id="1.20.272.10">
    <property type="match status" value="1"/>
</dbReference>
<protein>
    <recommendedName>
        <fullName evidence="3">Replication-associated recombination protein A</fullName>
    </recommendedName>
</protein>
<feature type="domain" description="AAA+ ATPase" evidence="6">
    <location>
        <begin position="38"/>
        <end position="156"/>
    </location>
</feature>
<dbReference type="InterPro" id="IPR032423">
    <property type="entry name" value="AAA_assoc_2"/>
</dbReference>
<keyword evidence="4" id="KW-0547">Nucleotide-binding</keyword>
<comment type="similarity">
    <text evidence="2">Belongs to the AAA ATPase family. RarA/MGS1/WRNIP1 subfamily.</text>
</comment>
<dbReference type="InterPro" id="IPR003593">
    <property type="entry name" value="AAA+_ATPase"/>
</dbReference>
<reference evidence="8" key="1">
    <citation type="journal article" date="2019" name="Int. J. Syst. Evol. Microbiol.">
        <title>The Global Catalogue of Microorganisms (GCM) 10K type strain sequencing project: providing services to taxonomists for standard genome sequencing and annotation.</title>
        <authorList>
            <consortium name="The Broad Institute Genomics Platform"/>
            <consortium name="The Broad Institute Genome Sequencing Center for Infectious Disease"/>
            <person name="Wu L."/>
            <person name="Ma J."/>
        </authorList>
    </citation>
    <scope>NUCLEOTIDE SEQUENCE [LARGE SCALE GENOMIC DNA]</scope>
    <source>
        <strain evidence="8">KCTC 52925</strain>
    </source>
</reference>
<dbReference type="Proteomes" id="UP001597438">
    <property type="component" value="Unassembled WGS sequence"/>
</dbReference>
<comment type="function">
    <text evidence="1">DNA-dependent ATPase that plays important roles in cellular responses to stalled DNA replication processes.</text>
</comment>
<dbReference type="CDD" id="cd18139">
    <property type="entry name" value="HLD_clamp_RarA"/>
    <property type="match status" value="1"/>
</dbReference>
<evidence type="ECO:0000256" key="5">
    <source>
        <dbReference type="ARBA" id="ARBA00022840"/>
    </source>
</evidence>
<comment type="caution">
    <text evidence="7">The sequence shown here is derived from an EMBL/GenBank/DDBJ whole genome shotgun (WGS) entry which is preliminary data.</text>
</comment>
<dbReference type="Pfam" id="PF12002">
    <property type="entry name" value="MgsA_C"/>
    <property type="match status" value="1"/>
</dbReference>
<dbReference type="RefSeq" id="WP_251742453.1">
    <property type="nucleotide sequence ID" value="NZ_JBHUOJ010000020.1"/>
</dbReference>
<dbReference type="SUPFAM" id="SSF48019">
    <property type="entry name" value="post-AAA+ oligomerization domain-like"/>
    <property type="match status" value="1"/>
</dbReference>
<evidence type="ECO:0000256" key="2">
    <source>
        <dbReference type="ARBA" id="ARBA00008959"/>
    </source>
</evidence>
<name>A0ABW5X506_9FLAO</name>
<sequence length="424" mass="47684">MNQPLAERLRPKTLDDYLSQQHLVGENGALRNQIKQGIIPSMIFWGPPGVGKTTLANIIANESDRPFFTLSAISSGVKDVREVIEKAKKSEGLFTTKNPILFIDEIHRFSKSQQDSLLGAVEKGWITLIGATTENPSFEVISALLSRCQVYVLKPFRKDDLIDLLKRAMKEDRIIAEKEVKLVETEALLRLSGGDARKLLNIFELVVTSEKKNTKITNDLVFSKVQQNTVLYDKTGEQHYDIVSAFIKSIRGSDPNAAVYWLARMIEGGEDIKFIARRLLILASEDIGNANPTALVIANNSFQAVTTIGYPEARIILSQCVTYLATSPKSNAAYQAINQAMDLVKKTGDLSVPLPIRNAPTKLMKDLGYGDNYRYAHNYENNFVAAEFMPEEIKNTTLYNPGNNQRENAQREFLRKRWKTKYGY</sequence>
<evidence type="ECO:0000313" key="8">
    <source>
        <dbReference type="Proteomes" id="UP001597438"/>
    </source>
</evidence>
<dbReference type="InterPro" id="IPR003959">
    <property type="entry name" value="ATPase_AAA_core"/>
</dbReference>
<dbReference type="Gene3D" id="1.10.3710.10">
    <property type="entry name" value="DNA polymerase III clamp loader subunits, C-terminal domain"/>
    <property type="match status" value="1"/>
</dbReference>